<gene>
    <name evidence="2" type="ORF">dnl_15360</name>
</gene>
<dbReference type="Pfam" id="PF13175">
    <property type="entry name" value="AAA_15"/>
    <property type="match status" value="1"/>
</dbReference>
<keyword evidence="3" id="KW-1185">Reference proteome</keyword>
<dbReference type="Proteomes" id="UP000663720">
    <property type="component" value="Chromosome"/>
</dbReference>
<evidence type="ECO:0000313" key="3">
    <source>
        <dbReference type="Proteomes" id="UP000663720"/>
    </source>
</evidence>
<sequence length="356" mass="40834">MKREQNIPIKIRRLKVKNYKGFDKFEMDFPVPKLPGDPDIMVMGSKNGLGKTSVMECCSLLLIALSIKENQFMIKDSYSMIDIPDLLIRAEAKTSEISGEITIGEKNLTLTIRIDREGIVKIFRENTIHEILKTKDLYEPYSDTENLIKAICGLLPNPVIEKTFLLFHSYRKVQEGNPELGMMIGYPKRVGIIRQYSPNLAYMSEFKLQILHALMNKANLFELKEDQKPDETIDKLNELVKYYAGGTISKLRPSADNTVDIRISINDGQDSMTFDGLSSGQKEIISTLFMIWYHTRGNPSVVFIDEPELHLNAQWHRSFVNRLIKLAPDNQYIIATHSEDVMDSVEKDRRVLLTDK</sequence>
<protein>
    <submittedName>
        <fullName evidence="2">AAA ATPase-like domain-containing protein</fullName>
    </submittedName>
</protein>
<proteinExistence type="predicted"/>
<accession>A0A975B5R0</accession>
<dbReference type="KEGG" id="dli:dnl_15360"/>
<dbReference type="InterPro" id="IPR041685">
    <property type="entry name" value="AAA_GajA/Old/RecF-like"/>
</dbReference>
<dbReference type="EMBL" id="CP061799">
    <property type="protein sequence ID" value="QTA79278.1"/>
    <property type="molecule type" value="Genomic_DNA"/>
</dbReference>
<feature type="domain" description="Endonuclease GajA/Old nuclease/RecF-like AAA" evidence="1">
    <location>
        <begin position="10"/>
        <end position="340"/>
    </location>
</feature>
<dbReference type="PANTHER" id="PTHR43581">
    <property type="entry name" value="ATP/GTP PHOSPHATASE"/>
    <property type="match status" value="1"/>
</dbReference>
<reference evidence="2" key="1">
    <citation type="journal article" date="2021" name="Microb. Physiol.">
        <title>Proteogenomic Insights into the Physiology of Marine, Sulfate-Reducing, Filamentous Desulfonema limicola and Desulfonema magnum.</title>
        <authorList>
            <person name="Schnaars V."/>
            <person name="Wohlbrand L."/>
            <person name="Scheve S."/>
            <person name="Hinrichs C."/>
            <person name="Reinhardt R."/>
            <person name="Rabus R."/>
        </authorList>
    </citation>
    <scope>NUCLEOTIDE SEQUENCE</scope>
    <source>
        <strain evidence="2">5ac10</strain>
    </source>
</reference>
<dbReference type="InterPro" id="IPR051396">
    <property type="entry name" value="Bact_Antivir_Def_Nuclease"/>
</dbReference>
<evidence type="ECO:0000259" key="1">
    <source>
        <dbReference type="Pfam" id="PF13175"/>
    </source>
</evidence>
<organism evidence="2 3">
    <name type="scientific">Desulfonema limicola</name>
    <dbReference type="NCBI Taxonomy" id="45656"/>
    <lineage>
        <taxon>Bacteria</taxon>
        <taxon>Pseudomonadati</taxon>
        <taxon>Thermodesulfobacteriota</taxon>
        <taxon>Desulfobacteria</taxon>
        <taxon>Desulfobacterales</taxon>
        <taxon>Desulfococcaceae</taxon>
        <taxon>Desulfonema</taxon>
    </lineage>
</organism>
<dbReference type="PANTHER" id="PTHR43581:SF4">
    <property type="entry name" value="ATP_GTP PHOSPHATASE"/>
    <property type="match status" value="1"/>
</dbReference>
<dbReference type="SUPFAM" id="SSF52540">
    <property type="entry name" value="P-loop containing nucleoside triphosphate hydrolases"/>
    <property type="match status" value="1"/>
</dbReference>
<evidence type="ECO:0000313" key="2">
    <source>
        <dbReference type="EMBL" id="QTA79278.1"/>
    </source>
</evidence>
<dbReference type="AlphaFoldDB" id="A0A975B5R0"/>
<dbReference type="Gene3D" id="3.40.50.300">
    <property type="entry name" value="P-loop containing nucleotide triphosphate hydrolases"/>
    <property type="match status" value="1"/>
</dbReference>
<dbReference type="RefSeq" id="WP_207691046.1">
    <property type="nucleotide sequence ID" value="NZ_CP061799.1"/>
</dbReference>
<name>A0A975B5R0_9BACT</name>
<dbReference type="InterPro" id="IPR027417">
    <property type="entry name" value="P-loop_NTPase"/>
</dbReference>